<dbReference type="EMBL" id="MNCJ02000332">
    <property type="protein sequence ID" value="KAF5754285.1"/>
    <property type="molecule type" value="Genomic_DNA"/>
</dbReference>
<dbReference type="Gramene" id="mRNA:HanXRQr2_Chr17g0789471">
    <property type="protein sequence ID" value="CDS:HanXRQr2_Chr17g0789471.1"/>
    <property type="gene ID" value="HanXRQr2_Chr17g0789471"/>
</dbReference>
<evidence type="ECO:0000256" key="2">
    <source>
        <dbReference type="PROSITE-ProRule" id="PRU00708"/>
    </source>
</evidence>
<dbReference type="PANTHER" id="PTHR47926">
    <property type="entry name" value="PENTATRICOPEPTIDE REPEAT-CONTAINING PROTEIN"/>
    <property type="match status" value="1"/>
</dbReference>
<dbReference type="GO" id="GO:0003723">
    <property type="term" value="F:RNA binding"/>
    <property type="evidence" value="ECO:0007669"/>
    <property type="project" value="InterPro"/>
</dbReference>
<dbReference type="Pfam" id="PF13041">
    <property type="entry name" value="PPR_2"/>
    <property type="match status" value="1"/>
</dbReference>
<dbReference type="InterPro" id="IPR002885">
    <property type="entry name" value="PPR_rpt"/>
</dbReference>
<accession>A0A9K3GSX2</accession>
<gene>
    <name evidence="3" type="ORF">HanXRQr2_Chr17g0789471</name>
</gene>
<sequence length="80" mass="9093">MYFNVGANEHAWKLFHTMEHKDIASWNTILSVSSQAADVEQAVTLFSDFMVTGLKPNRITFSILFKMCGDIRKVDLGQQL</sequence>
<keyword evidence="4" id="KW-1185">Reference proteome</keyword>
<proteinExistence type="predicted"/>
<keyword evidence="1" id="KW-0677">Repeat</keyword>
<comment type="caution">
    <text evidence="3">The sequence shown here is derived from an EMBL/GenBank/DDBJ whole genome shotgun (WGS) entry which is preliminary data.</text>
</comment>
<feature type="repeat" description="PPR" evidence="2">
    <location>
        <begin position="22"/>
        <end position="56"/>
    </location>
</feature>
<protein>
    <submittedName>
        <fullName evidence="3">Tetratricopeptide-like helical domain superfamily</fullName>
    </submittedName>
</protein>
<reference evidence="3" key="1">
    <citation type="journal article" date="2017" name="Nature">
        <title>The sunflower genome provides insights into oil metabolism, flowering and Asterid evolution.</title>
        <authorList>
            <person name="Badouin H."/>
            <person name="Gouzy J."/>
            <person name="Grassa C.J."/>
            <person name="Murat F."/>
            <person name="Staton S.E."/>
            <person name="Cottret L."/>
            <person name="Lelandais-Briere C."/>
            <person name="Owens G.L."/>
            <person name="Carrere S."/>
            <person name="Mayjonade B."/>
            <person name="Legrand L."/>
            <person name="Gill N."/>
            <person name="Kane N.C."/>
            <person name="Bowers J.E."/>
            <person name="Hubner S."/>
            <person name="Bellec A."/>
            <person name="Berard A."/>
            <person name="Berges H."/>
            <person name="Blanchet N."/>
            <person name="Boniface M.C."/>
            <person name="Brunel D."/>
            <person name="Catrice O."/>
            <person name="Chaidir N."/>
            <person name="Claudel C."/>
            <person name="Donnadieu C."/>
            <person name="Faraut T."/>
            <person name="Fievet G."/>
            <person name="Helmstetter N."/>
            <person name="King M."/>
            <person name="Knapp S.J."/>
            <person name="Lai Z."/>
            <person name="Le Paslier M.C."/>
            <person name="Lippi Y."/>
            <person name="Lorenzon L."/>
            <person name="Mandel J.R."/>
            <person name="Marage G."/>
            <person name="Marchand G."/>
            <person name="Marquand E."/>
            <person name="Bret-Mestries E."/>
            <person name="Morien E."/>
            <person name="Nambeesan S."/>
            <person name="Nguyen T."/>
            <person name="Pegot-Espagnet P."/>
            <person name="Pouilly N."/>
            <person name="Raftis F."/>
            <person name="Sallet E."/>
            <person name="Schiex T."/>
            <person name="Thomas J."/>
            <person name="Vandecasteele C."/>
            <person name="Vares D."/>
            <person name="Vear F."/>
            <person name="Vautrin S."/>
            <person name="Crespi M."/>
            <person name="Mangin B."/>
            <person name="Burke J.M."/>
            <person name="Salse J."/>
            <person name="Munos S."/>
            <person name="Vincourt P."/>
            <person name="Rieseberg L.H."/>
            <person name="Langlade N.B."/>
        </authorList>
    </citation>
    <scope>NUCLEOTIDE SEQUENCE</scope>
    <source>
        <tissue evidence="3">Leaves</tissue>
    </source>
</reference>
<reference evidence="3" key="2">
    <citation type="submission" date="2020-06" db="EMBL/GenBank/DDBJ databases">
        <title>Helianthus annuus Genome sequencing and assembly Release 2.</title>
        <authorList>
            <person name="Gouzy J."/>
            <person name="Langlade N."/>
            <person name="Munos S."/>
        </authorList>
    </citation>
    <scope>NUCLEOTIDE SEQUENCE</scope>
    <source>
        <tissue evidence="3">Leaves</tissue>
    </source>
</reference>
<dbReference type="Proteomes" id="UP000215914">
    <property type="component" value="Unassembled WGS sequence"/>
</dbReference>
<dbReference type="PROSITE" id="PS51375">
    <property type="entry name" value="PPR"/>
    <property type="match status" value="1"/>
</dbReference>
<evidence type="ECO:0000313" key="4">
    <source>
        <dbReference type="Proteomes" id="UP000215914"/>
    </source>
</evidence>
<evidence type="ECO:0000256" key="1">
    <source>
        <dbReference type="ARBA" id="ARBA00022737"/>
    </source>
</evidence>
<organism evidence="3 4">
    <name type="scientific">Helianthus annuus</name>
    <name type="common">Common sunflower</name>
    <dbReference type="NCBI Taxonomy" id="4232"/>
    <lineage>
        <taxon>Eukaryota</taxon>
        <taxon>Viridiplantae</taxon>
        <taxon>Streptophyta</taxon>
        <taxon>Embryophyta</taxon>
        <taxon>Tracheophyta</taxon>
        <taxon>Spermatophyta</taxon>
        <taxon>Magnoliopsida</taxon>
        <taxon>eudicotyledons</taxon>
        <taxon>Gunneridae</taxon>
        <taxon>Pentapetalae</taxon>
        <taxon>asterids</taxon>
        <taxon>campanulids</taxon>
        <taxon>Asterales</taxon>
        <taxon>Asteraceae</taxon>
        <taxon>Asteroideae</taxon>
        <taxon>Heliantheae alliance</taxon>
        <taxon>Heliantheae</taxon>
        <taxon>Helianthus</taxon>
    </lineage>
</organism>
<dbReference type="InterPro" id="IPR046960">
    <property type="entry name" value="PPR_At4g14850-like_plant"/>
</dbReference>
<dbReference type="Gene3D" id="1.25.40.10">
    <property type="entry name" value="Tetratricopeptide repeat domain"/>
    <property type="match status" value="1"/>
</dbReference>
<dbReference type="NCBIfam" id="TIGR00756">
    <property type="entry name" value="PPR"/>
    <property type="match status" value="1"/>
</dbReference>
<dbReference type="GO" id="GO:0009451">
    <property type="term" value="P:RNA modification"/>
    <property type="evidence" value="ECO:0007669"/>
    <property type="project" value="InterPro"/>
</dbReference>
<evidence type="ECO:0000313" key="3">
    <source>
        <dbReference type="EMBL" id="KAF5754285.1"/>
    </source>
</evidence>
<name>A0A9K3GSX2_HELAN</name>
<dbReference type="InterPro" id="IPR011990">
    <property type="entry name" value="TPR-like_helical_dom_sf"/>
</dbReference>
<dbReference type="AlphaFoldDB" id="A0A9K3GSX2"/>